<dbReference type="InterPro" id="IPR000014">
    <property type="entry name" value="PAS"/>
</dbReference>
<protein>
    <recommendedName>
        <fullName evidence="1">PAS domain-containing protein</fullName>
    </recommendedName>
</protein>
<sequence length="710" mass="79127">MSDEMEIRVELKQPNRIKSVNQNFLGVFGFARSEIIGRSIRLINGPCTDITLLNSLLKNAALHAECSEVISLYDHEGKRLVVKVNVVNKCVGCEENECVLRMQTLEVVQSKFAFAEDGTKKLVIRLDNGRIEYVSVPFEAYFGFLQSQMQGRTLSLIQGPSTDTSKLASLIQAGRCGYYHSEVLTTCDAKCEEITSLVQVAPVLSGENSTLAFIQLSFLDVPAEDSTSIGATGPCLPSSYSYFKETVSQVGQDFRSSVRAAVASATQRMKQMYKEQCLLESQAEHQWRIQRLTTLLLLAVPAIAMLPVPRMATASSAQVMGTHSLGQSEKLFQGDNSMKLYREFVPPTLRGRQNVHYSDVHLRKPAKAESKQSVLMLDLDKTSIYGNDGNDLGIALQWMDKPEPVVKELYRHLVNPNVRQAYDKLHAQSRDTRVVIYTRRPQVLHYRSCFRDATINVKYNEEWHSEGQLYIPSDVTSAKEMMKAYQGPELLEDEANDVSKSLERLIAARDAIAQELGLTTPPVIVVTASDKRVTDTAEHLGLSSEHAFLFDDNEALRKDPKVIVVEPTESLPASRRDNLLAFLESNLPASQLEEELVEYLEGARPGEQSIQRDPQTGAVSWFIPMAATEQSRWEVPNLPNSAWERAMSNGFNAPPWMEEYSGKDGSLSPITPPEAETNPIALRRAHVDLKAAAERAVLMREAGIETVRSA</sequence>
<reference evidence="2" key="1">
    <citation type="submission" date="2021-01" db="EMBL/GenBank/DDBJ databases">
        <authorList>
            <person name="Corre E."/>
            <person name="Pelletier E."/>
            <person name="Niang G."/>
            <person name="Scheremetjew M."/>
            <person name="Finn R."/>
            <person name="Kale V."/>
            <person name="Holt S."/>
            <person name="Cochrane G."/>
            <person name="Meng A."/>
            <person name="Brown T."/>
            <person name="Cohen L."/>
        </authorList>
    </citation>
    <scope>NUCLEOTIDE SEQUENCE</scope>
    <source>
        <strain evidence="2">CCMP 2712</strain>
    </source>
</reference>
<dbReference type="EMBL" id="HBKN01034839">
    <property type="protein sequence ID" value="CAE2320791.1"/>
    <property type="molecule type" value="Transcribed_RNA"/>
</dbReference>
<proteinExistence type="predicted"/>
<dbReference type="Gene3D" id="3.30.450.20">
    <property type="entry name" value="PAS domain"/>
    <property type="match status" value="2"/>
</dbReference>
<dbReference type="CDD" id="cd00130">
    <property type="entry name" value="PAS"/>
    <property type="match status" value="1"/>
</dbReference>
<gene>
    <name evidence="2" type="ORF">GTHE00462_LOCUS27124</name>
</gene>
<dbReference type="AlphaFoldDB" id="A0A7S4U8K3"/>
<evidence type="ECO:0000313" key="2">
    <source>
        <dbReference type="EMBL" id="CAE2320791.1"/>
    </source>
</evidence>
<organism evidence="2">
    <name type="scientific">Guillardia theta</name>
    <name type="common">Cryptophyte</name>
    <name type="synonym">Cryptomonas phi</name>
    <dbReference type="NCBI Taxonomy" id="55529"/>
    <lineage>
        <taxon>Eukaryota</taxon>
        <taxon>Cryptophyceae</taxon>
        <taxon>Pyrenomonadales</taxon>
        <taxon>Geminigeraceae</taxon>
        <taxon>Guillardia</taxon>
    </lineage>
</organism>
<dbReference type="Pfam" id="PF13426">
    <property type="entry name" value="PAS_9"/>
    <property type="match status" value="1"/>
</dbReference>
<name>A0A7S4U8K3_GUITH</name>
<feature type="domain" description="PAS" evidence="1">
    <location>
        <begin position="17"/>
        <end position="86"/>
    </location>
</feature>
<evidence type="ECO:0000259" key="1">
    <source>
        <dbReference type="Pfam" id="PF13426"/>
    </source>
</evidence>
<accession>A0A7S4U8K3</accession>